<evidence type="ECO:0000313" key="2">
    <source>
        <dbReference type="EMBL" id="MDI5895342.1"/>
    </source>
</evidence>
<reference evidence="2 3" key="1">
    <citation type="submission" date="2023-04" db="EMBL/GenBank/DDBJ databases">
        <title>Two novel species of Flavobacterium.</title>
        <authorList>
            <person name="Liu Q."/>
            <person name="Xin Y.-H."/>
        </authorList>
    </citation>
    <scope>NUCLEOTIDE SEQUENCE [LARGE SCALE GENOMIC DNA]</scope>
    <source>
        <strain evidence="2 3">LB1P51</strain>
    </source>
</reference>
<comment type="caution">
    <text evidence="2">The sequence shown here is derived from an EMBL/GenBank/DDBJ whole genome shotgun (WGS) entry which is preliminary data.</text>
</comment>
<dbReference type="Pfam" id="PF19263">
    <property type="entry name" value="DUF5906"/>
    <property type="match status" value="1"/>
</dbReference>
<name>A0ABT6VEB1_9FLAO</name>
<feature type="domain" description="NrS-1 polymerase-like helicase" evidence="1">
    <location>
        <begin position="126"/>
        <end position="228"/>
    </location>
</feature>
<protein>
    <submittedName>
        <fullName evidence="2">DUF5906 domain-containing protein</fullName>
    </submittedName>
</protein>
<dbReference type="Gene3D" id="3.40.50.300">
    <property type="entry name" value="P-loop containing nucleotide triphosphate hydrolases"/>
    <property type="match status" value="1"/>
</dbReference>
<accession>A0ABT6VEB1</accession>
<dbReference type="RefSeq" id="WP_282717511.1">
    <property type="nucleotide sequence ID" value="NZ_JASCRZ010000004.1"/>
</dbReference>
<gene>
    <name evidence="2" type="ORF">QLS65_10600</name>
</gene>
<dbReference type="SUPFAM" id="SSF52540">
    <property type="entry name" value="P-loop containing nucleoside triphosphate hydrolases"/>
    <property type="match status" value="1"/>
</dbReference>
<evidence type="ECO:0000313" key="3">
    <source>
        <dbReference type="Proteomes" id="UP001243403"/>
    </source>
</evidence>
<keyword evidence="3" id="KW-1185">Reference proteome</keyword>
<dbReference type="InterPro" id="IPR045455">
    <property type="entry name" value="NrS-1_pol-like_helicase"/>
</dbReference>
<dbReference type="InterPro" id="IPR027417">
    <property type="entry name" value="P-loop_NTPase"/>
</dbReference>
<organism evidence="2 3">
    <name type="scientific">Flavobacterium algoritolerans</name>
    <dbReference type="NCBI Taxonomy" id="3041254"/>
    <lineage>
        <taxon>Bacteria</taxon>
        <taxon>Pseudomonadati</taxon>
        <taxon>Bacteroidota</taxon>
        <taxon>Flavobacteriia</taxon>
        <taxon>Flavobacteriales</taxon>
        <taxon>Flavobacteriaceae</taxon>
        <taxon>Flavobacterium</taxon>
    </lineage>
</organism>
<proteinExistence type="predicted"/>
<sequence>MKEYIRVGTEYFKLVDFPLMSGDSSKSLIKWNKQTIIDDFGKDSLKKIKKYETFCTFPSHFEYKREINNFYNKYEPLSYQFQEKGEWKNIEMFLHHMFGEQYDIGLDYLTILWKHPTQILPILCFVSTERNTGKSTFLKLLKLIFEGNMTINKNEDFRSRFNSDWANKLIVAVDEVLLDKKEDSERIKNLSTSNHYKSEGKGVDKVEIEFFGKFILCSNNEENFIKVDDLEIRYWVIKVSCFSGENPDLLEQMRKEIPYFANYLTDRAIISKRVSRMWFAKEQIYTEALEILVRGNRTSIEKEIEEFLIDEFSKLGKDELYYSISDLVEQLNKRNIRANNSYISKILKEHFKLESKNSSYKLYKMDYSNSLNENFTVYFETKVGRFYTFKKENFIINC</sequence>
<dbReference type="Proteomes" id="UP001243403">
    <property type="component" value="Unassembled WGS sequence"/>
</dbReference>
<evidence type="ECO:0000259" key="1">
    <source>
        <dbReference type="Pfam" id="PF19263"/>
    </source>
</evidence>
<dbReference type="EMBL" id="JASCRZ010000004">
    <property type="protein sequence ID" value="MDI5895342.1"/>
    <property type="molecule type" value="Genomic_DNA"/>
</dbReference>